<dbReference type="OrthoDB" id="10251242at2759"/>
<accession>A0A0G4FLZ1</accession>
<organism evidence="3 4">
    <name type="scientific">Vitrella brassicaformis (strain CCMP3155)</name>
    <dbReference type="NCBI Taxonomy" id="1169540"/>
    <lineage>
        <taxon>Eukaryota</taxon>
        <taxon>Sar</taxon>
        <taxon>Alveolata</taxon>
        <taxon>Colpodellida</taxon>
        <taxon>Vitrellaceae</taxon>
        <taxon>Vitrella</taxon>
    </lineage>
</organism>
<gene>
    <name evidence="3" type="ORF">Vbra_9342</name>
</gene>
<dbReference type="InterPro" id="IPR007848">
    <property type="entry name" value="Small_mtfrase_dom"/>
</dbReference>
<evidence type="ECO:0000259" key="2">
    <source>
        <dbReference type="Pfam" id="PF05175"/>
    </source>
</evidence>
<protein>
    <recommendedName>
        <fullName evidence="2">Methyltransferase small domain-containing protein</fullName>
    </recommendedName>
</protein>
<name>A0A0G4FLZ1_VITBC</name>
<evidence type="ECO:0000313" key="3">
    <source>
        <dbReference type="EMBL" id="CEM15034.1"/>
    </source>
</evidence>
<dbReference type="InParanoid" id="A0A0G4FLZ1"/>
<evidence type="ECO:0000313" key="4">
    <source>
        <dbReference type="Proteomes" id="UP000041254"/>
    </source>
</evidence>
<dbReference type="Pfam" id="PF05175">
    <property type="entry name" value="MTS"/>
    <property type="match status" value="1"/>
</dbReference>
<feature type="region of interest" description="Disordered" evidence="1">
    <location>
        <begin position="239"/>
        <end position="292"/>
    </location>
</feature>
<proteinExistence type="predicted"/>
<keyword evidence="4" id="KW-1185">Reference proteome</keyword>
<dbReference type="CDD" id="cd02440">
    <property type="entry name" value="AdoMet_MTases"/>
    <property type="match status" value="1"/>
</dbReference>
<reference evidence="3 4" key="1">
    <citation type="submission" date="2014-11" db="EMBL/GenBank/DDBJ databases">
        <authorList>
            <person name="Zhu J."/>
            <person name="Qi W."/>
            <person name="Song R."/>
        </authorList>
    </citation>
    <scope>NUCLEOTIDE SEQUENCE [LARGE SCALE GENOMIC DNA]</scope>
</reference>
<dbReference type="GO" id="GO:0008168">
    <property type="term" value="F:methyltransferase activity"/>
    <property type="evidence" value="ECO:0007669"/>
    <property type="project" value="InterPro"/>
</dbReference>
<sequence>MGACLAASPLSAGVHPLSSPSAAFSWPPHPAHLSTRRRVARRSRLSAVTVADLLNDVLSHRERERLGAGADEGQQDVDREPGRLPALPESYEFGEVVDREALLRRNVDDGIVAVVSHREAESIVDSYHSLDGPSEVSVTVDLGLREMRLLLSEEGVALLDHPDRILASWEELGDIVDRGRKGRGGCYELVGDGEHKPQRVASISESTGRQAALIPPLTDNGAPTMLLAGFAMHRVVSDSSASPASKRRSSPADDPLATARDRKRRKDREDRQKRRTRGRTRPSDDGSMEPWKDTMRKLESLGPGGVMGRVLDICTGLGYTAIAASREEGAPAVLTIELDEVSLDMCRRNPWSRELLTSDKITMLRGDASELITELPDESFSVVIHDPPARALCKEGDLFGEVFYSELYRVLRRGGRLFHYLGNPDGREGPSLYKGVMERLSQQGFWSIRKVPRAFGLVARK</sequence>
<dbReference type="OMA" id="CRRNPWS"/>
<evidence type="ECO:0000256" key="1">
    <source>
        <dbReference type="SAM" id="MobiDB-lite"/>
    </source>
</evidence>
<dbReference type="Gene3D" id="3.40.50.150">
    <property type="entry name" value="Vaccinia Virus protein VP39"/>
    <property type="match status" value="1"/>
</dbReference>
<feature type="domain" description="Methyltransferase small" evidence="2">
    <location>
        <begin position="307"/>
        <end position="418"/>
    </location>
</feature>
<dbReference type="Proteomes" id="UP000041254">
    <property type="component" value="Unassembled WGS sequence"/>
</dbReference>
<feature type="region of interest" description="Disordered" evidence="1">
    <location>
        <begin position="66"/>
        <end position="85"/>
    </location>
</feature>
<dbReference type="EMBL" id="CDMY01000464">
    <property type="protein sequence ID" value="CEM15034.1"/>
    <property type="molecule type" value="Genomic_DNA"/>
</dbReference>
<dbReference type="SUPFAM" id="SSF53335">
    <property type="entry name" value="S-adenosyl-L-methionine-dependent methyltransferases"/>
    <property type="match status" value="1"/>
</dbReference>
<dbReference type="AlphaFoldDB" id="A0A0G4FLZ1"/>
<dbReference type="VEuPathDB" id="CryptoDB:Vbra_9342"/>
<dbReference type="InterPro" id="IPR029063">
    <property type="entry name" value="SAM-dependent_MTases_sf"/>
</dbReference>